<proteinExistence type="predicted"/>
<evidence type="ECO:0000313" key="2">
    <source>
        <dbReference type="Proteomes" id="UP000019140"/>
    </source>
</evidence>
<organism evidence="1 2">
    <name type="scientific">Candidatus Entotheonella gemina</name>
    <dbReference type="NCBI Taxonomy" id="1429439"/>
    <lineage>
        <taxon>Bacteria</taxon>
        <taxon>Pseudomonadati</taxon>
        <taxon>Nitrospinota/Tectimicrobiota group</taxon>
        <taxon>Candidatus Tectimicrobiota</taxon>
        <taxon>Candidatus Entotheonellia</taxon>
        <taxon>Candidatus Entotheonellales</taxon>
        <taxon>Candidatus Entotheonellaceae</taxon>
        <taxon>Candidatus Entotheonella</taxon>
    </lineage>
</organism>
<sequence length="93" mass="10610">MYELRRTYVTQPGKERFVASILQKMGNMLVEAGLREPFHVSFNGGTCPGEKQRVIMTWTAEKLESPMRAGLTYPPGYADLQKKTRPPCDRYLA</sequence>
<reference evidence="1 2" key="1">
    <citation type="journal article" date="2014" name="Nature">
        <title>An environmental bacterial taxon with a large and distinct metabolic repertoire.</title>
        <authorList>
            <person name="Wilson M.C."/>
            <person name="Mori T."/>
            <person name="Ruckert C."/>
            <person name="Uria A.R."/>
            <person name="Helf M.J."/>
            <person name="Takada K."/>
            <person name="Gernert C."/>
            <person name="Steffens U.A."/>
            <person name="Heycke N."/>
            <person name="Schmitt S."/>
            <person name="Rinke C."/>
            <person name="Helfrich E.J."/>
            <person name="Brachmann A.O."/>
            <person name="Gurgui C."/>
            <person name="Wakimoto T."/>
            <person name="Kracht M."/>
            <person name="Crusemann M."/>
            <person name="Hentschel U."/>
            <person name="Abe I."/>
            <person name="Matsunaga S."/>
            <person name="Kalinowski J."/>
            <person name="Takeyama H."/>
            <person name="Piel J."/>
        </authorList>
    </citation>
    <scope>NUCLEOTIDE SEQUENCE [LARGE SCALE GENOMIC DNA]</scope>
    <source>
        <strain evidence="2">TSY2</strain>
    </source>
</reference>
<dbReference type="AlphaFoldDB" id="W4M5C1"/>
<accession>W4M5C1</accession>
<dbReference type="EMBL" id="AZHX01001110">
    <property type="protein sequence ID" value="ETX04812.1"/>
    <property type="molecule type" value="Genomic_DNA"/>
</dbReference>
<dbReference type="Proteomes" id="UP000019140">
    <property type="component" value="Unassembled WGS sequence"/>
</dbReference>
<evidence type="ECO:0000313" key="1">
    <source>
        <dbReference type="EMBL" id="ETX04812.1"/>
    </source>
</evidence>
<dbReference type="HOGENOM" id="CLU_2394308_0_0_7"/>
<keyword evidence="2" id="KW-1185">Reference proteome</keyword>
<protein>
    <submittedName>
        <fullName evidence="1">Uncharacterized protein</fullName>
    </submittedName>
</protein>
<gene>
    <name evidence="1" type="ORF">ETSY2_26610</name>
</gene>
<name>W4M5C1_9BACT</name>
<comment type="caution">
    <text evidence="1">The sequence shown here is derived from an EMBL/GenBank/DDBJ whole genome shotgun (WGS) entry which is preliminary data.</text>
</comment>